<dbReference type="EMBL" id="HBEG01028968">
    <property type="protein sequence ID" value="CAD8365982.1"/>
    <property type="molecule type" value="Transcribed_RNA"/>
</dbReference>
<sequence length="344" mass="36479">MASGRFLGAAGSLPPTYFHPMMEIGTRTFQAAPPLSRPVLLPGLEGHHHHLEDRAPQQRSVRARTLPPGTSATQAGPRHADVLAGLGRLAADFERLAGQPVAPGHRLLPPAPAAAVPAATAALRRLPGEVGCAPSAQFLARLDAAADDVFALTAKLSTLGPPKPRQLEVPLAMPPVGAGPMPSPAAPAHDAPVEVVPAAAKEQSTADMQPPALAKAAKELPDSDLSSRARQVRQGQLRQVDSEAAQRGRSRNSPKIVTCSSRRPSLDIHITKVLQLQEAPASPKFVTRSQVWGKERRKLGRQASPSPEQDCSAEAIRERVERKLAELFGGFPSNYRPTGGRRSV</sequence>
<feature type="region of interest" description="Disordered" evidence="1">
    <location>
        <begin position="294"/>
        <end position="313"/>
    </location>
</feature>
<evidence type="ECO:0000256" key="1">
    <source>
        <dbReference type="SAM" id="MobiDB-lite"/>
    </source>
</evidence>
<feature type="region of interest" description="Disordered" evidence="1">
    <location>
        <begin position="50"/>
        <end position="76"/>
    </location>
</feature>
<proteinExistence type="predicted"/>
<feature type="compositionally biased region" description="Basic and acidic residues" evidence="1">
    <location>
        <begin position="216"/>
        <end position="227"/>
    </location>
</feature>
<feature type="region of interest" description="Disordered" evidence="1">
    <location>
        <begin position="199"/>
        <end position="260"/>
    </location>
</feature>
<accession>A0A7S0FJS9</accession>
<dbReference type="AlphaFoldDB" id="A0A7S0FJS9"/>
<feature type="compositionally biased region" description="Polar residues" evidence="1">
    <location>
        <begin position="251"/>
        <end position="260"/>
    </location>
</feature>
<reference evidence="2" key="1">
    <citation type="submission" date="2021-01" db="EMBL/GenBank/DDBJ databases">
        <authorList>
            <person name="Corre E."/>
            <person name="Pelletier E."/>
            <person name="Niang G."/>
            <person name="Scheremetjew M."/>
            <person name="Finn R."/>
            <person name="Kale V."/>
            <person name="Holt S."/>
            <person name="Cochrane G."/>
            <person name="Meng A."/>
            <person name="Brown T."/>
            <person name="Cohen L."/>
        </authorList>
    </citation>
    <scope>NUCLEOTIDE SEQUENCE</scope>
    <source>
        <strain evidence="2">Pbaha01</strain>
    </source>
</reference>
<evidence type="ECO:0000313" key="2">
    <source>
        <dbReference type="EMBL" id="CAD8365982.1"/>
    </source>
</evidence>
<organism evidence="2">
    <name type="scientific">Pyrodinium bahamense</name>
    <dbReference type="NCBI Taxonomy" id="73915"/>
    <lineage>
        <taxon>Eukaryota</taxon>
        <taxon>Sar</taxon>
        <taxon>Alveolata</taxon>
        <taxon>Dinophyceae</taxon>
        <taxon>Gonyaulacales</taxon>
        <taxon>Pyrocystaceae</taxon>
        <taxon>Pyrodinium</taxon>
    </lineage>
</organism>
<name>A0A7S0FJS9_9DINO</name>
<gene>
    <name evidence="2" type="ORF">PBAH0796_LOCUS17663</name>
</gene>
<feature type="compositionally biased region" description="Polar residues" evidence="1">
    <location>
        <begin position="228"/>
        <end position="239"/>
    </location>
</feature>
<protein>
    <submittedName>
        <fullName evidence="2">Uncharacterized protein</fullName>
    </submittedName>
</protein>